<name>A0A060X0Y6_ONCMY</name>
<dbReference type="GO" id="GO:0031295">
    <property type="term" value="P:T cell costimulation"/>
    <property type="evidence" value="ECO:0007669"/>
    <property type="project" value="TreeGrafter"/>
</dbReference>
<dbReference type="GO" id="GO:0007166">
    <property type="term" value="P:cell surface receptor signaling pathway"/>
    <property type="evidence" value="ECO:0007669"/>
    <property type="project" value="TreeGrafter"/>
</dbReference>
<dbReference type="GO" id="GO:0009897">
    <property type="term" value="C:external side of plasma membrane"/>
    <property type="evidence" value="ECO:0007669"/>
    <property type="project" value="TreeGrafter"/>
</dbReference>
<evidence type="ECO:0000256" key="3">
    <source>
        <dbReference type="ARBA" id="ARBA00022692"/>
    </source>
</evidence>
<dbReference type="InterPro" id="IPR007110">
    <property type="entry name" value="Ig-like_dom"/>
</dbReference>
<dbReference type="SUPFAM" id="SSF48726">
    <property type="entry name" value="Immunoglobulin"/>
    <property type="match status" value="2"/>
</dbReference>
<keyword evidence="7" id="KW-1015">Disulfide bond</keyword>
<feature type="transmembrane region" description="Helical" evidence="12">
    <location>
        <begin position="246"/>
        <end position="269"/>
    </location>
</feature>
<comment type="subcellular location">
    <subcellularLocation>
        <location evidence="1">Cell membrane</location>
        <topology evidence="1">Single-pass type I membrane protein</topology>
    </subcellularLocation>
</comment>
<reference evidence="15" key="2">
    <citation type="submission" date="2014-03" db="EMBL/GenBank/DDBJ databases">
        <authorList>
            <person name="Genoscope - CEA"/>
        </authorList>
    </citation>
    <scope>NUCLEOTIDE SEQUENCE</scope>
</reference>
<evidence type="ECO:0000313" key="16">
    <source>
        <dbReference type="Proteomes" id="UP000193380"/>
    </source>
</evidence>
<keyword evidence="2" id="KW-1003">Cell membrane</keyword>
<keyword evidence="6 12" id="KW-0472">Membrane</keyword>
<evidence type="ECO:0000256" key="5">
    <source>
        <dbReference type="ARBA" id="ARBA00022989"/>
    </source>
</evidence>
<evidence type="ECO:0000313" key="15">
    <source>
        <dbReference type="EMBL" id="CDQ73126.1"/>
    </source>
</evidence>
<gene>
    <name evidence="15" type="ORF">GSONMT00061700001</name>
</gene>
<evidence type="ECO:0000256" key="11">
    <source>
        <dbReference type="SAM" id="MobiDB-lite"/>
    </source>
</evidence>
<feature type="compositionally biased region" description="Basic and acidic residues" evidence="11">
    <location>
        <begin position="277"/>
        <end position="286"/>
    </location>
</feature>
<evidence type="ECO:0000256" key="1">
    <source>
        <dbReference type="ARBA" id="ARBA00004251"/>
    </source>
</evidence>
<keyword evidence="4 13" id="KW-0732">Signal</keyword>
<evidence type="ECO:0000259" key="14">
    <source>
        <dbReference type="PROSITE" id="PS50835"/>
    </source>
</evidence>
<evidence type="ECO:0000256" key="10">
    <source>
        <dbReference type="ARBA" id="ARBA00023319"/>
    </source>
</evidence>
<evidence type="ECO:0000256" key="7">
    <source>
        <dbReference type="ARBA" id="ARBA00023157"/>
    </source>
</evidence>
<evidence type="ECO:0000256" key="12">
    <source>
        <dbReference type="SAM" id="Phobius"/>
    </source>
</evidence>
<evidence type="ECO:0000256" key="4">
    <source>
        <dbReference type="ARBA" id="ARBA00022729"/>
    </source>
</evidence>
<protein>
    <recommendedName>
        <fullName evidence="14">Ig-like domain-containing protein</fullName>
    </recommendedName>
</protein>
<dbReference type="GO" id="GO:0071222">
    <property type="term" value="P:cellular response to lipopolysaccharide"/>
    <property type="evidence" value="ECO:0007669"/>
    <property type="project" value="TreeGrafter"/>
</dbReference>
<evidence type="ECO:0000256" key="9">
    <source>
        <dbReference type="ARBA" id="ARBA00023180"/>
    </source>
</evidence>
<dbReference type="InterPro" id="IPR013162">
    <property type="entry name" value="CD80_C2-set"/>
</dbReference>
<organism evidence="15 16">
    <name type="scientific">Oncorhynchus mykiss</name>
    <name type="common">Rainbow trout</name>
    <name type="synonym">Salmo gairdneri</name>
    <dbReference type="NCBI Taxonomy" id="8022"/>
    <lineage>
        <taxon>Eukaryota</taxon>
        <taxon>Metazoa</taxon>
        <taxon>Chordata</taxon>
        <taxon>Craniata</taxon>
        <taxon>Vertebrata</taxon>
        <taxon>Euteleostomi</taxon>
        <taxon>Actinopterygii</taxon>
        <taxon>Neopterygii</taxon>
        <taxon>Teleostei</taxon>
        <taxon>Protacanthopterygii</taxon>
        <taxon>Salmoniformes</taxon>
        <taxon>Salmonidae</taxon>
        <taxon>Salmoninae</taxon>
        <taxon>Oncorhynchus</taxon>
    </lineage>
</organism>
<dbReference type="AlphaFoldDB" id="A0A060X0Y6"/>
<keyword evidence="5 12" id="KW-1133">Transmembrane helix</keyword>
<dbReference type="Gene3D" id="2.60.40.10">
    <property type="entry name" value="Immunoglobulins"/>
    <property type="match status" value="2"/>
</dbReference>
<dbReference type="InterPro" id="IPR036179">
    <property type="entry name" value="Ig-like_dom_sf"/>
</dbReference>
<dbReference type="PANTHER" id="PTHR25466:SF9">
    <property type="entry name" value="FIBRONECTIN TYPE-III DOMAIN-CONTAINING PROTEIN"/>
    <property type="match status" value="1"/>
</dbReference>
<keyword evidence="8" id="KW-0675">Receptor</keyword>
<accession>A0A060X0Y6</accession>
<dbReference type="Proteomes" id="UP000193380">
    <property type="component" value="Unassembled WGS sequence"/>
</dbReference>
<dbReference type="InterPro" id="IPR013106">
    <property type="entry name" value="Ig_V-set"/>
</dbReference>
<dbReference type="EMBL" id="FR904881">
    <property type="protein sequence ID" value="CDQ73126.1"/>
    <property type="molecule type" value="Genomic_DNA"/>
</dbReference>
<feature type="chain" id="PRO_5001595396" description="Ig-like domain-containing protein" evidence="13">
    <location>
        <begin position="26"/>
        <end position="300"/>
    </location>
</feature>
<dbReference type="GO" id="GO:0006955">
    <property type="term" value="P:immune response"/>
    <property type="evidence" value="ECO:0007669"/>
    <property type="project" value="TreeGrafter"/>
</dbReference>
<evidence type="ECO:0000256" key="8">
    <source>
        <dbReference type="ARBA" id="ARBA00023170"/>
    </source>
</evidence>
<feature type="signal peptide" evidence="13">
    <location>
        <begin position="1"/>
        <end position="25"/>
    </location>
</feature>
<keyword evidence="10" id="KW-0393">Immunoglobulin domain</keyword>
<evidence type="ECO:0000256" key="2">
    <source>
        <dbReference type="ARBA" id="ARBA00022475"/>
    </source>
</evidence>
<dbReference type="GO" id="GO:0042130">
    <property type="term" value="P:negative regulation of T cell proliferation"/>
    <property type="evidence" value="ECO:0007669"/>
    <property type="project" value="TreeGrafter"/>
</dbReference>
<evidence type="ECO:0000256" key="6">
    <source>
        <dbReference type="ARBA" id="ARBA00023136"/>
    </source>
</evidence>
<evidence type="ECO:0000256" key="13">
    <source>
        <dbReference type="SAM" id="SignalP"/>
    </source>
</evidence>
<reference evidence="15" key="1">
    <citation type="journal article" date="2014" name="Nat. Commun.">
        <title>The rainbow trout genome provides novel insights into evolution after whole-genome duplication in vertebrates.</title>
        <authorList>
            <person name="Berthelot C."/>
            <person name="Brunet F."/>
            <person name="Chalopin D."/>
            <person name="Juanchich A."/>
            <person name="Bernard M."/>
            <person name="Noel B."/>
            <person name="Bento P."/>
            <person name="Da Silva C."/>
            <person name="Labadie K."/>
            <person name="Alberti A."/>
            <person name="Aury J.M."/>
            <person name="Louis A."/>
            <person name="Dehais P."/>
            <person name="Bardou P."/>
            <person name="Montfort J."/>
            <person name="Klopp C."/>
            <person name="Cabau C."/>
            <person name="Gaspin C."/>
            <person name="Thorgaard G.H."/>
            <person name="Boussaha M."/>
            <person name="Quillet E."/>
            <person name="Guyomard R."/>
            <person name="Galiana D."/>
            <person name="Bobe J."/>
            <person name="Volff J.N."/>
            <person name="Genet C."/>
            <person name="Wincker P."/>
            <person name="Jaillon O."/>
            <person name="Roest Crollius H."/>
            <person name="Guiguen Y."/>
        </authorList>
    </citation>
    <scope>NUCLEOTIDE SEQUENCE [LARGE SCALE GENOMIC DNA]</scope>
</reference>
<proteinExistence type="predicted"/>
<sequence length="300" mass="33178">METYRTHFVMWTVLGLAAVFISASALSGVKGIVTQKVLLHCPCVNRNVRKTIIWQLEEHTIVLRHDGSNNHTTIGTRYENRVSLFLNEEKDNCSLLLSGITVADHGTYKCSFTADAFVYEQVILHVAASYSVCMDLVSDQASVSSGGGEGSRVYQCKASGGYPEGQIHWELEGHPLVNPSRRDVTHLDNITGLYSLTSNLTIELSEGETLQCVVENTALASNLNSNSSCNQKHMPIEGSIHYKVQVAAVVAVSLIVIFIVGVLLVFLLTRCRRHERSTRDTERQERGVTQSFNVYEDDSA</sequence>
<feature type="domain" description="Ig-like" evidence="14">
    <location>
        <begin position="148"/>
        <end position="224"/>
    </location>
</feature>
<dbReference type="PANTHER" id="PTHR25466">
    <property type="entry name" value="T-LYMPHOCYTE ACTIVATION ANTIGEN"/>
    <property type="match status" value="1"/>
</dbReference>
<feature type="region of interest" description="Disordered" evidence="11">
    <location>
        <begin position="277"/>
        <end position="300"/>
    </location>
</feature>
<dbReference type="PaxDb" id="8022-A0A060X0Y6"/>
<keyword evidence="3 12" id="KW-0812">Transmembrane</keyword>
<dbReference type="InterPro" id="IPR013783">
    <property type="entry name" value="Ig-like_fold"/>
</dbReference>
<dbReference type="PROSITE" id="PS50835">
    <property type="entry name" value="IG_LIKE"/>
    <property type="match status" value="1"/>
</dbReference>
<dbReference type="GO" id="GO:0042102">
    <property type="term" value="P:positive regulation of T cell proliferation"/>
    <property type="evidence" value="ECO:0007669"/>
    <property type="project" value="TreeGrafter"/>
</dbReference>
<dbReference type="InterPro" id="IPR051713">
    <property type="entry name" value="T-cell_Activation_Regulation"/>
</dbReference>
<dbReference type="Pfam" id="PF08205">
    <property type="entry name" value="C2-set_2"/>
    <property type="match status" value="1"/>
</dbReference>
<keyword evidence="9" id="KW-0325">Glycoprotein</keyword>
<dbReference type="Pfam" id="PF07686">
    <property type="entry name" value="V-set"/>
    <property type="match status" value="1"/>
</dbReference>